<proteinExistence type="predicted"/>
<comment type="caution">
    <text evidence="2">The sequence shown here is derived from an EMBL/GenBank/DDBJ whole genome shotgun (WGS) entry which is preliminary data.</text>
</comment>
<reference evidence="2 3" key="1">
    <citation type="journal article" date="2021" name="Plant Biotechnol. J.">
        <title>Multi-omics assisted identification of the key and species-specific regulatory components of drought-tolerant mechanisms in Gossypium stocksii.</title>
        <authorList>
            <person name="Yu D."/>
            <person name="Ke L."/>
            <person name="Zhang D."/>
            <person name="Wu Y."/>
            <person name="Sun Y."/>
            <person name="Mei J."/>
            <person name="Sun J."/>
            <person name="Sun Y."/>
        </authorList>
    </citation>
    <scope>NUCLEOTIDE SEQUENCE [LARGE SCALE GENOMIC DNA]</scope>
    <source>
        <strain evidence="3">cv. E1</strain>
        <tissue evidence="2">Leaf</tissue>
    </source>
</reference>
<protein>
    <submittedName>
        <fullName evidence="2">Uncharacterized protein</fullName>
    </submittedName>
</protein>
<dbReference type="EMBL" id="JAIQCV010000001">
    <property type="protein sequence ID" value="KAH1128662.1"/>
    <property type="molecule type" value="Genomic_DNA"/>
</dbReference>
<name>A0A9D3WGC0_9ROSI</name>
<keyword evidence="3" id="KW-1185">Reference proteome</keyword>
<dbReference type="Proteomes" id="UP000828251">
    <property type="component" value="Unassembled WGS sequence"/>
</dbReference>
<feature type="region of interest" description="Disordered" evidence="1">
    <location>
        <begin position="1"/>
        <end position="24"/>
    </location>
</feature>
<evidence type="ECO:0000256" key="1">
    <source>
        <dbReference type="SAM" id="MobiDB-lite"/>
    </source>
</evidence>
<sequence length="79" mass="9050">MMKGVEEQNVSMKIHGNARKNSRSRDMLSTLEGWVTNIKESIGGVKETLKVIEGCTNELDSLKEQLRIMWQRLSVLIEM</sequence>
<evidence type="ECO:0000313" key="3">
    <source>
        <dbReference type="Proteomes" id="UP000828251"/>
    </source>
</evidence>
<accession>A0A9D3WGC0</accession>
<gene>
    <name evidence="2" type="ORF">J1N35_000040</name>
</gene>
<dbReference type="AlphaFoldDB" id="A0A9D3WGC0"/>
<evidence type="ECO:0000313" key="2">
    <source>
        <dbReference type="EMBL" id="KAH1128662.1"/>
    </source>
</evidence>
<organism evidence="2 3">
    <name type="scientific">Gossypium stocksii</name>
    <dbReference type="NCBI Taxonomy" id="47602"/>
    <lineage>
        <taxon>Eukaryota</taxon>
        <taxon>Viridiplantae</taxon>
        <taxon>Streptophyta</taxon>
        <taxon>Embryophyta</taxon>
        <taxon>Tracheophyta</taxon>
        <taxon>Spermatophyta</taxon>
        <taxon>Magnoliopsida</taxon>
        <taxon>eudicotyledons</taxon>
        <taxon>Gunneridae</taxon>
        <taxon>Pentapetalae</taxon>
        <taxon>rosids</taxon>
        <taxon>malvids</taxon>
        <taxon>Malvales</taxon>
        <taxon>Malvaceae</taxon>
        <taxon>Malvoideae</taxon>
        <taxon>Gossypium</taxon>
    </lineage>
</organism>